<comment type="caution">
    <text evidence="2">The sequence shown here is derived from an EMBL/GenBank/DDBJ whole genome shotgun (WGS) entry which is preliminary data.</text>
</comment>
<gene>
    <name evidence="2" type="ORF">CHO01_10330</name>
    <name evidence="3" type="ORF">HNR08_001682</name>
</gene>
<dbReference type="InterPro" id="IPR020945">
    <property type="entry name" value="DMSO/NO3_reduct_chaperone"/>
</dbReference>
<dbReference type="InterPro" id="IPR036411">
    <property type="entry name" value="TorD-like_sf"/>
</dbReference>
<dbReference type="Gene3D" id="1.10.3480.10">
    <property type="entry name" value="TorD-like"/>
    <property type="match status" value="1"/>
</dbReference>
<evidence type="ECO:0000313" key="5">
    <source>
        <dbReference type="Proteomes" id="UP000564629"/>
    </source>
</evidence>
<dbReference type="InterPro" id="IPR050289">
    <property type="entry name" value="TorD/DmsD_chaperones"/>
</dbReference>
<sequence>MSTGTAAQRTELAQRLDELAGCYTFVSRLLLASPDPDLLARIRQPGLMAGWPLADAASREGAALLVRGADAEVLVLARDHQALFIGPGPLLAPPYESVHRSRDRLLFEEATFEVRAAYRAYGRVAPALNKEPDDHLGLELDFLAHLCVRALDGLDAGDEDATDAALAAQQSFLTEHTLLWGPECLRLVRDHATTDFYQGVGLLGTGLLAHARDVLVGD</sequence>
<dbReference type="AlphaFoldDB" id="A0A511FC77"/>
<dbReference type="RefSeq" id="WP_146834576.1">
    <property type="nucleotide sequence ID" value="NZ_BJVQ01000008.1"/>
</dbReference>
<evidence type="ECO:0000313" key="2">
    <source>
        <dbReference type="EMBL" id="GEL45917.1"/>
    </source>
</evidence>
<dbReference type="Pfam" id="PF02613">
    <property type="entry name" value="Nitrate_red_del"/>
    <property type="match status" value="1"/>
</dbReference>
<dbReference type="PANTHER" id="PTHR34227">
    <property type="entry name" value="CHAPERONE PROTEIN YCDY"/>
    <property type="match status" value="1"/>
</dbReference>
<keyword evidence="4" id="KW-1185">Reference proteome</keyword>
<dbReference type="SUPFAM" id="SSF89155">
    <property type="entry name" value="TorD-like"/>
    <property type="match status" value="1"/>
</dbReference>
<evidence type="ECO:0000313" key="3">
    <source>
        <dbReference type="EMBL" id="MBB5472946.1"/>
    </source>
</evidence>
<reference evidence="2 4" key="1">
    <citation type="submission" date="2019-07" db="EMBL/GenBank/DDBJ databases">
        <title>Whole genome shotgun sequence of Cellulomonas hominis NBRC 16055.</title>
        <authorList>
            <person name="Hosoyama A."/>
            <person name="Uohara A."/>
            <person name="Ohji S."/>
            <person name="Ichikawa N."/>
        </authorList>
    </citation>
    <scope>NUCLEOTIDE SEQUENCE [LARGE SCALE GENOMIC DNA]</scope>
    <source>
        <strain evidence="2 4">NBRC 16055</strain>
    </source>
</reference>
<name>A0A511FC77_9CELL</name>
<reference evidence="3 5" key="2">
    <citation type="submission" date="2020-08" db="EMBL/GenBank/DDBJ databases">
        <title>Sequencing the genomes of 1000 actinobacteria strains.</title>
        <authorList>
            <person name="Klenk H.-P."/>
        </authorList>
    </citation>
    <scope>NUCLEOTIDE SEQUENCE [LARGE SCALE GENOMIC DNA]</scope>
    <source>
        <strain evidence="3 5">DSM 9581</strain>
    </source>
</reference>
<dbReference type="Proteomes" id="UP000321723">
    <property type="component" value="Unassembled WGS sequence"/>
</dbReference>
<proteinExistence type="predicted"/>
<dbReference type="Proteomes" id="UP000564629">
    <property type="component" value="Unassembled WGS sequence"/>
</dbReference>
<dbReference type="OrthoDB" id="9795302at2"/>
<evidence type="ECO:0000256" key="1">
    <source>
        <dbReference type="ARBA" id="ARBA00023186"/>
    </source>
</evidence>
<accession>A0A511FC77</accession>
<dbReference type="EMBL" id="BJVQ01000008">
    <property type="protein sequence ID" value="GEL45917.1"/>
    <property type="molecule type" value="Genomic_DNA"/>
</dbReference>
<evidence type="ECO:0000313" key="4">
    <source>
        <dbReference type="Proteomes" id="UP000321723"/>
    </source>
</evidence>
<keyword evidence="1" id="KW-0143">Chaperone</keyword>
<dbReference type="EMBL" id="JACHDN010000001">
    <property type="protein sequence ID" value="MBB5472946.1"/>
    <property type="molecule type" value="Genomic_DNA"/>
</dbReference>
<protein>
    <submittedName>
        <fullName evidence="2">Molecular chaperone TorD</fullName>
    </submittedName>
    <submittedName>
        <fullName evidence="3">TorA maturation chaperone TorD</fullName>
    </submittedName>
</protein>
<dbReference type="PANTHER" id="PTHR34227:SF13">
    <property type="entry name" value="TAT PROOFREADING CHAPERONE DMSD-RELATED"/>
    <property type="match status" value="1"/>
</dbReference>
<organism evidence="2 4">
    <name type="scientific">Cellulomonas hominis</name>
    <dbReference type="NCBI Taxonomy" id="156981"/>
    <lineage>
        <taxon>Bacteria</taxon>
        <taxon>Bacillati</taxon>
        <taxon>Actinomycetota</taxon>
        <taxon>Actinomycetes</taxon>
        <taxon>Micrococcales</taxon>
        <taxon>Cellulomonadaceae</taxon>
        <taxon>Cellulomonas</taxon>
    </lineage>
</organism>